<dbReference type="InterPro" id="IPR016181">
    <property type="entry name" value="Acyl_CoA_acyltransferase"/>
</dbReference>
<dbReference type="Gene3D" id="3.40.630.30">
    <property type="match status" value="1"/>
</dbReference>
<protein>
    <submittedName>
        <fullName evidence="2">Acetyltransferase (GNAT) family protein</fullName>
    </submittedName>
</protein>
<reference evidence="2 3" key="1">
    <citation type="submission" date="2016-10" db="EMBL/GenBank/DDBJ databases">
        <authorList>
            <person name="de Groot N.N."/>
        </authorList>
    </citation>
    <scope>NUCLEOTIDE SEQUENCE [LARGE SCALE GENOMIC DNA]</scope>
    <source>
        <strain evidence="2 3">CGMCC 1.10267</strain>
    </source>
</reference>
<proteinExistence type="predicted"/>
<name>A0A1G7SSJ7_9HYPH</name>
<dbReference type="PROSITE" id="PS51186">
    <property type="entry name" value="GNAT"/>
    <property type="match status" value="1"/>
</dbReference>
<dbReference type="GO" id="GO:0016747">
    <property type="term" value="F:acyltransferase activity, transferring groups other than amino-acyl groups"/>
    <property type="evidence" value="ECO:0007669"/>
    <property type="project" value="InterPro"/>
</dbReference>
<keyword evidence="3" id="KW-1185">Reference proteome</keyword>
<accession>A0A1G7SSJ7</accession>
<evidence type="ECO:0000259" key="1">
    <source>
        <dbReference type="PROSITE" id="PS51186"/>
    </source>
</evidence>
<dbReference type="AlphaFoldDB" id="A0A1G7SSJ7"/>
<evidence type="ECO:0000313" key="3">
    <source>
        <dbReference type="Proteomes" id="UP000199495"/>
    </source>
</evidence>
<dbReference type="InterPro" id="IPR000182">
    <property type="entry name" value="GNAT_dom"/>
</dbReference>
<dbReference type="RefSeq" id="WP_090591508.1">
    <property type="nucleotide sequence ID" value="NZ_FNCS01000001.1"/>
</dbReference>
<dbReference type="STRING" id="440168.SAMN04487974_101695"/>
<dbReference type="Proteomes" id="UP000199495">
    <property type="component" value="Unassembled WGS sequence"/>
</dbReference>
<dbReference type="Pfam" id="PF00583">
    <property type="entry name" value="Acetyltransf_1"/>
    <property type="match status" value="1"/>
</dbReference>
<evidence type="ECO:0000313" key="2">
    <source>
        <dbReference type="EMBL" id="SDG25918.1"/>
    </source>
</evidence>
<dbReference type="CDD" id="cd04301">
    <property type="entry name" value="NAT_SF"/>
    <property type="match status" value="1"/>
</dbReference>
<dbReference type="OrthoDB" id="359414at2"/>
<sequence length="167" mass="18052">MHRWRPLLPSDIATVSAIARIVHPEFPEDDAVFADRQAIAPDACLLLEIDGTPAGYILAHPWRLGTLPALNTVLGAIPEHPDTLYIHDLALLPLARGTGAARHCVEIVSRVAEQFGAMSLVAVNNSVPFWTAMGFAAQPQPQLSSKLATYSADACYMIRTTVSPTQE</sequence>
<gene>
    <name evidence="2" type="ORF">SAMN04487974_101695</name>
</gene>
<feature type="domain" description="N-acetyltransferase" evidence="1">
    <location>
        <begin position="2"/>
        <end position="162"/>
    </location>
</feature>
<keyword evidence="2" id="KW-0808">Transferase</keyword>
<dbReference type="EMBL" id="FNCS01000001">
    <property type="protein sequence ID" value="SDG25918.1"/>
    <property type="molecule type" value="Genomic_DNA"/>
</dbReference>
<dbReference type="SUPFAM" id="SSF55729">
    <property type="entry name" value="Acyl-CoA N-acyltransferases (Nat)"/>
    <property type="match status" value="1"/>
</dbReference>
<organism evidence="2 3">
    <name type="scientific">Pelagibacterium luteolum</name>
    <dbReference type="NCBI Taxonomy" id="440168"/>
    <lineage>
        <taxon>Bacteria</taxon>
        <taxon>Pseudomonadati</taxon>
        <taxon>Pseudomonadota</taxon>
        <taxon>Alphaproteobacteria</taxon>
        <taxon>Hyphomicrobiales</taxon>
        <taxon>Devosiaceae</taxon>
        <taxon>Pelagibacterium</taxon>
    </lineage>
</organism>